<dbReference type="InterPro" id="IPR025916">
    <property type="entry name" value="YdjO"/>
</dbReference>
<evidence type="ECO:0000256" key="1">
    <source>
        <dbReference type="ARBA" id="ARBA00009922"/>
    </source>
</evidence>
<dbReference type="Pfam" id="PF13361">
    <property type="entry name" value="UvrD_C"/>
    <property type="match status" value="1"/>
</dbReference>
<evidence type="ECO:0000256" key="10">
    <source>
        <dbReference type="ARBA" id="ARBA00048988"/>
    </source>
</evidence>
<dbReference type="GO" id="GO:0003677">
    <property type="term" value="F:DNA binding"/>
    <property type="evidence" value="ECO:0007669"/>
    <property type="project" value="UniProtKB-KW"/>
</dbReference>
<comment type="similarity">
    <text evidence="1">Belongs to the helicase family. UvrD subfamily.</text>
</comment>
<dbReference type="Gene3D" id="1.10.10.160">
    <property type="match status" value="1"/>
</dbReference>
<evidence type="ECO:0000259" key="13">
    <source>
        <dbReference type="PROSITE" id="PS51198"/>
    </source>
</evidence>
<dbReference type="GO" id="GO:0033202">
    <property type="term" value="C:DNA helicase complex"/>
    <property type="evidence" value="ECO:0007669"/>
    <property type="project" value="TreeGrafter"/>
</dbReference>
<dbReference type="Gene3D" id="3.40.50.300">
    <property type="entry name" value="P-loop containing nucleotide triphosphate hydrolases"/>
    <property type="match status" value="2"/>
</dbReference>
<dbReference type="Pfam" id="PF00580">
    <property type="entry name" value="UvrD-helicase"/>
    <property type="match status" value="1"/>
</dbReference>
<evidence type="ECO:0000256" key="8">
    <source>
        <dbReference type="ARBA" id="ARBA00034617"/>
    </source>
</evidence>
<evidence type="ECO:0000256" key="5">
    <source>
        <dbReference type="ARBA" id="ARBA00022840"/>
    </source>
</evidence>
<evidence type="ECO:0000256" key="12">
    <source>
        <dbReference type="SAM" id="MobiDB-lite"/>
    </source>
</evidence>
<dbReference type="PROSITE" id="PS51198">
    <property type="entry name" value="UVRD_HELICASE_ATP_BIND"/>
    <property type="match status" value="1"/>
</dbReference>
<dbReference type="CDD" id="cd18807">
    <property type="entry name" value="SF1_C_UvrD"/>
    <property type="match status" value="1"/>
</dbReference>
<sequence length="853" mass="95722">MNEYLHEQLQEEHESAEASEPAAPTLYKLPLGAVEKRIPKARMAPNAGPLRHAADDAAFFERLSLHGIRLNEAQARAVRHDTGPMLTLAGAGSGKTSVLVCRTAYLLTVRKADPRSLLLMTFSTKAAAEMRERIARLPGVGKEAAGSVEARTFHSFFLYMLRRQGIREDVFSETRRQHILLKQMMRELGLQDTYQPETLLAVLSSYKMNLIAVSDMPESTDAERETKAVLLRYEAWKQENGKIDFDDILLLAHGLLQERPQLLRSLQTRFRYVMVDEFQDTNFLQYELVKMLVAPHRNLMVVGDDDQTIYSFNGARSEFILKFEETYPGAKVVTLDINYRSTSAIVGLGNAIIQHNKARRAKTLQATKQSEDVPRYMTPKSTDDEAAKTLAFIQEEVAEGRRQYGDFAVLYRSASNNRAIMEQLLLQSVPFIEYGDGQLLYEHWIIKPVVDHLRLALYRRDFNAMEGVLPTLYISRDRGMTFIREQDAIRAKKGPLIHLLSWPELKDYQKDKIKERLLLIKSLAAMKPADAIVHIRRKFYDGHMETVERQNATQHKEMLREMLDELEASASRFDTLEAFLAFISDVMEKSEEHDNKKREEQGDRVALMTIHRSKGLEFPVVLLIGASEGSLPHSSSLDADRIKDTFAKLKSGGQKANEAIEEERRLAYVAVTRAKEQLIISSPAYYRGKKAAVSRFLLSAFGVTAPPKRESDGQRGGYGATGRDGWGAPPKRESDGQRGGYGATGRDGWGEERKRGAGGYASREETGPGIRRTDGVAPSMSWQRAGAREPERAVLQKGDGAGRKITVPAWLCSSPSCKAWTRIMIQKDEGAAGKACPLCKSPMKKGTREVPAG</sequence>
<dbReference type="InterPro" id="IPR013986">
    <property type="entry name" value="DExx_box_DNA_helicase_dom_sf"/>
</dbReference>
<dbReference type="InterPro" id="IPR027417">
    <property type="entry name" value="P-loop_NTPase"/>
</dbReference>
<feature type="compositionally biased region" description="Basic and acidic residues" evidence="12">
    <location>
        <begin position="762"/>
        <end position="774"/>
    </location>
</feature>
<keyword evidence="2 11" id="KW-0547">Nucleotide-binding</keyword>
<feature type="region of interest" description="Disordered" evidence="12">
    <location>
        <begin position="1"/>
        <end position="22"/>
    </location>
</feature>
<feature type="compositionally biased region" description="Gly residues" evidence="12">
    <location>
        <begin position="714"/>
        <end position="725"/>
    </location>
</feature>
<dbReference type="SUPFAM" id="SSF52540">
    <property type="entry name" value="P-loop containing nucleoside triphosphate hydrolases"/>
    <property type="match status" value="1"/>
</dbReference>
<dbReference type="PROSITE" id="PS51217">
    <property type="entry name" value="UVRD_HELICASE_CTER"/>
    <property type="match status" value="1"/>
</dbReference>
<dbReference type="CDD" id="cd17932">
    <property type="entry name" value="DEXQc_UvrD"/>
    <property type="match status" value="1"/>
</dbReference>
<protein>
    <recommendedName>
        <fullName evidence="9">DNA 3'-5' helicase</fullName>
        <ecNumber evidence="9">5.6.2.4</ecNumber>
    </recommendedName>
</protein>
<dbReference type="GO" id="GO:0005829">
    <property type="term" value="C:cytosol"/>
    <property type="evidence" value="ECO:0007669"/>
    <property type="project" value="TreeGrafter"/>
</dbReference>
<dbReference type="AlphaFoldDB" id="A0A5S5C8E5"/>
<keyword evidence="7" id="KW-0413">Isomerase</keyword>
<dbReference type="InterPro" id="IPR000212">
    <property type="entry name" value="DNA_helicase_UvrD/REP"/>
</dbReference>
<dbReference type="GO" id="GO:0016887">
    <property type="term" value="F:ATP hydrolysis activity"/>
    <property type="evidence" value="ECO:0007669"/>
    <property type="project" value="RHEA"/>
</dbReference>
<dbReference type="InterPro" id="IPR014017">
    <property type="entry name" value="DNA_helicase_UvrD-like_C"/>
</dbReference>
<dbReference type="GO" id="GO:0005524">
    <property type="term" value="F:ATP binding"/>
    <property type="evidence" value="ECO:0007669"/>
    <property type="project" value="UniProtKB-UniRule"/>
</dbReference>
<evidence type="ECO:0000313" key="15">
    <source>
        <dbReference type="EMBL" id="TYP75459.1"/>
    </source>
</evidence>
<evidence type="ECO:0000256" key="3">
    <source>
        <dbReference type="ARBA" id="ARBA00022801"/>
    </source>
</evidence>
<dbReference type="GO" id="GO:0000725">
    <property type="term" value="P:recombinational repair"/>
    <property type="evidence" value="ECO:0007669"/>
    <property type="project" value="TreeGrafter"/>
</dbReference>
<keyword evidence="16" id="KW-1185">Reference proteome</keyword>
<keyword evidence="6" id="KW-0238">DNA-binding</keyword>
<dbReference type="InterPro" id="IPR014016">
    <property type="entry name" value="UvrD-like_ATP-bd"/>
</dbReference>
<comment type="catalytic activity">
    <reaction evidence="8">
        <text>Couples ATP hydrolysis with the unwinding of duplex DNA by translocating in the 3'-5' direction.</text>
        <dbReference type="EC" id="5.6.2.4"/>
    </reaction>
</comment>
<feature type="compositionally biased region" description="Gly residues" evidence="12">
    <location>
        <begin position="737"/>
        <end position="747"/>
    </location>
</feature>
<keyword evidence="5 11" id="KW-0067">ATP-binding</keyword>
<evidence type="ECO:0000256" key="9">
    <source>
        <dbReference type="ARBA" id="ARBA00034808"/>
    </source>
</evidence>
<feature type="binding site" evidence="11">
    <location>
        <begin position="89"/>
        <end position="96"/>
    </location>
    <ligand>
        <name>ATP</name>
        <dbReference type="ChEBI" id="CHEBI:30616"/>
    </ligand>
</feature>
<feature type="compositionally biased region" description="Basic and acidic residues" evidence="12">
    <location>
        <begin position="1"/>
        <end position="16"/>
    </location>
</feature>
<dbReference type="RefSeq" id="WP_246183346.1">
    <property type="nucleotide sequence ID" value="NZ_VNHS01000004.1"/>
</dbReference>
<evidence type="ECO:0000256" key="6">
    <source>
        <dbReference type="ARBA" id="ARBA00023125"/>
    </source>
</evidence>
<comment type="catalytic activity">
    <reaction evidence="10">
        <text>ATP + H2O = ADP + phosphate + H(+)</text>
        <dbReference type="Rhea" id="RHEA:13065"/>
        <dbReference type="ChEBI" id="CHEBI:15377"/>
        <dbReference type="ChEBI" id="CHEBI:15378"/>
        <dbReference type="ChEBI" id="CHEBI:30616"/>
        <dbReference type="ChEBI" id="CHEBI:43474"/>
        <dbReference type="ChEBI" id="CHEBI:456216"/>
        <dbReference type="EC" id="5.6.2.4"/>
    </reaction>
</comment>
<evidence type="ECO:0000259" key="14">
    <source>
        <dbReference type="PROSITE" id="PS51217"/>
    </source>
</evidence>
<dbReference type="EMBL" id="VNHS01000004">
    <property type="protein sequence ID" value="TYP75459.1"/>
    <property type="molecule type" value="Genomic_DNA"/>
</dbReference>
<dbReference type="EC" id="5.6.2.4" evidence="9"/>
<evidence type="ECO:0000256" key="2">
    <source>
        <dbReference type="ARBA" id="ARBA00022741"/>
    </source>
</evidence>
<keyword evidence="3 11" id="KW-0378">Hydrolase</keyword>
<dbReference type="PANTHER" id="PTHR11070">
    <property type="entry name" value="UVRD / RECB / PCRA DNA HELICASE FAMILY MEMBER"/>
    <property type="match status" value="1"/>
</dbReference>
<accession>A0A5S5C8E5</accession>
<gene>
    <name evidence="15" type="ORF">BCM02_104136</name>
</gene>
<name>A0A5S5C8E5_9BACL</name>
<evidence type="ECO:0000256" key="7">
    <source>
        <dbReference type="ARBA" id="ARBA00023235"/>
    </source>
</evidence>
<evidence type="ECO:0000313" key="16">
    <source>
        <dbReference type="Proteomes" id="UP000323257"/>
    </source>
</evidence>
<evidence type="ECO:0000256" key="4">
    <source>
        <dbReference type="ARBA" id="ARBA00022806"/>
    </source>
</evidence>
<dbReference type="Gene3D" id="1.10.486.10">
    <property type="entry name" value="PCRA, domain 4"/>
    <property type="match status" value="1"/>
</dbReference>
<feature type="domain" description="UvrD-like helicase C-terminal" evidence="14">
    <location>
        <begin position="343"/>
        <end position="615"/>
    </location>
</feature>
<keyword evidence="4 11" id="KW-0347">Helicase</keyword>
<reference evidence="15 16" key="1">
    <citation type="submission" date="2019-07" db="EMBL/GenBank/DDBJ databases">
        <title>Genomic Encyclopedia of Type Strains, Phase III (KMG-III): the genomes of soil and plant-associated and newly described type strains.</title>
        <authorList>
            <person name="Whitman W."/>
        </authorList>
    </citation>
    <scope>NUCLEOTIDE SEQUENCE [LARGE SCALE GENOMIC DNA]</scope>
    <source>
        <strain evidence="15 16">BL24</strain>
    </source>
</reference>
<proteinExistence type="inferred from homology"/>
<dbReference type="PANTHER" id="PTHR11070:SF2">
    <property type="entry name" value="ATP-DEPENDENT DNA HELICASE SRS2"/>
    <property type="match status" value="1"/>
</dbReference>
<dbReference type="Proteomes" id="UP000323257">
    <property type="component" value="Unassembled WGS sequence"/>
</dbReference>
<comment type="caution">
    <text evidence="15">The sequence shown here is derived from an EMBL/GenBank/DDBJ whole genome shotgun (WGS) entry which is preliminary data.</text>
</comment>
<feature type="domain" description="UvrD-like helicase ATP-binding" evidence="13">
    <location>
        <begin position="68"/>
        <end position="342"/>
    </location>
</feature>
<dbReference type="GO" id="GO:0043138">
    <property type="term" value="F:3'-5' DNA helicase activity"/>
    <property type="evidence" value="ECO:0007669"/>
    <property type="project" value="UniProtKB-EC"/>
</dbReference>
<organism evidence="15 16">
    <name type="scientific">Paenibacillus methanolicus</name>
    <dbReference type="NCBI Taxonomy" id="582686"/>
    <lineage>
        <taxon>Bacteria</taxon>
        <taxon>Bacillati</taxon>
        <taxon>Bacillota</taxon>
        <taxon>Bacilli</taxon>
        <taxon>Bacillales</taxon>
        <taxon>Paenibacillaceae</taxon>
        <taxon>Paenibacillus</taxon>
    </lineage>
</organism>
<dbReference type="Pfam" id="PF14169">
    <property type="entry name" value="YdjO"/>
    <property type="match status" value="1"/>
</dbReference>
<evidence type="ECO:0000256" key="11">
    <source>
        <dbReference type="PROSITE-ProRule" id="PRU00560"/>
    </source>
</evidence>
<feature type="region of interest" description="Disordered" evidence="12">
    <location>
        <begin position="705"/>
        <end position="789"/>
    </location>
</feature>